<feature type="transmembrane region" description="Helical" evidence="1">
    <location>
        <begin position="156"/>
        <end position="180"/>
    </location>
</feature>
<evidence type="ECO:0000256" key="2">
    <source>
        <dbReference type="SAM" id="SignalP"/>
    </source>
</evidence>
<protein>
    <submittedName>
        <fullName evidence="3">HupE/UreJ family protein</fullName>
    </submittedName>
</protein>
<reference evidence="3 4" key="1">
    <citation type="submission" date="2024-04" db="EMBL/GenBank/DDBJ databases">
        <title>Novel species of the genus Ideonella isolated from streams.</title>
        <authorList>
            <person name="Lu H."/>
        </authorList>
    </citation>
    <scope>NUCLEOTIDE SEQUENCE [LARGE SCALE GENOMIC DNA]</scope>
    <source>
        <strain evidence="3 4">BYS139W</strain>
    </source>
</reference>
<keyword evidence="1" id="KW-0812">Transmembrane</keyword>
<proteinExistence type="predicted"/>
<keyword evidence="1" id="KW-0472">Membrane</keyword>
<feature type="transmembrane region" description="Helical" evidence="1">
    <location>
        <begin position="50"/>
        <end position="70"/>
    </location>
</feature>
<keyword evidence="4" id="KW-1185">Reference proteome</keyword>
<keyword evidence="2" id="KW-0732">Signal</keyword>
<name>A0ABU9B8G1_9BURK</name>
<dbReference type="PIRSF" id="PIRSF016919">
    <property type="entry name" value="HupE_UreJ"/>
    <property type="match status" value="1"/>
</dbReference>
<feature type="transmembrane region" description="Helical" evidence="1">
    <location>
        <begin position="127"/>
        <end position="144"/>
    </location>
</feature>
<dbReference type="RefSeq" id="WP_341373954.1">
    <property type="nucleotide sequence ID" value="NZ_JBBUTF010000007.1"/>
</dbReference>
<feature type="transmembrane region" description="Helical" evidence="1">
    <location>
        <begin position="187"/>
        <end position="207"/>
    </location>
</feature>
<dbReference type="Proteomes" id="UP001368500">
    <property type="component" value="Unassembled WGS sequence"/>
</dbReference>
<dbReference type="EMBL" id="JBBUTF010000007">
    <property type="protein sequence ID" value="MEK8026171.1"/>
    <property type="molecule type" value="Genomic_DNA"/>
</dbReference>
<sequence length="208" mass="20697">MMSVVKRLPSPSLPRPSRGLVLLLLALCAGAARAHDGAAGLAGGFLSGFMHPLAGPDHVVAMVAVGLWGAVLGQPALWLLPVVFPLVMAVGGALGVLGVPLPAVETGIALSGLVLGLAVALAVRPPLWLAAVLVGIFAVFHGHAHGTELPSAASPLAYSLGFVLATGLLHLAGIGCGALWRGRTGRLAVRAGGGAIALAGAGFLLHVW</sequence>
<comment type="caution">
    <text evidence="3">The sequence shown here is derived from an EMBL/GenBank/DDBJ whole genome shotgun (WGS) entry which is preliminary data.</text>
</comment>
<organism evidence="3 4">
    <name type="scientific">Pseudaquabacterium rugosum</name>
    <dbReference type="NCBI Taxonomy" id="2984194"/>
    <lineage>
        <taxon>Bacteria</taxon>
        <taxon>Pseudomonadati</taxon>
        <taxon>Pseudomonadota</taxon>
        <taxon>Betaproteobacteria</taxon>
        <taxon>Burkholderiales</taxon>
        <taxon>Sphaerotilaceae</taxon>
        <taxon>Pseudaquabacterium</taxon>
    </lineage>
</organism>
<keyword evidence="1" id="KW-1133">Transmembrane helix</keyword>
<feature type="transmembrane region" description="Helical" evidence="1">
    <location>
        <begin position="103"/>
        <end position="122"/>
    </location>
</feature>
<accession>A0ABU9B8G1</accession>
<dbReference type="Pfam" id="PF04955">
    <property type="entry name" value="HupE_UreJ"/>
    <property type="match status" value="1"/>
</dbReference>
<feature type="signal peptide" evidence="2">
    <location>
        <begin position="1"/>
        <end position="34"/>
    </location>
</feature>
<gene>
    <name evidence="3" type="ORF">AACH11_09395</name>
</gene>
<feature type="chain" id="PRO_5046395204" evidence="2">
    <location>
        <begin position="35"/>
        <end position="208"/>
    </location>
</feature>
<evidence type="ECO:0000313" key="4">
    <source>
        <dbReference type="Proteomes" id="UP001368500"/>
    </source>
</evidence>
<evidence type="ECO:0000256" key="1">
    <source>
        <dbReference type="SAM" id="Phobius"/>
    </source>
</evidence>
<dbReference type="InterPro" id="IPR007038">
    <property type="entry name" value="HupE_UreJ"/>
</dbReference>
<feature type="transmembrane region" description="Helical" evidence="1">
    <location>
        <begin position="77"/>
        <end position="97"/>
    </location>
</feature>
<evidence type="ECO:0000313" key="3">
    <source>
        <dbReference type="EMBL" id="MEK8026171.1"/>
    </source>
</evidence>